<keyword evidence="2" id="KW-1185">Reference proteome</keyword>
<dbReference type="Gene3D" id="3.30.420.40">
    <property type="match status" value="2"/>
</dbReference>
<dbReference type="PANTHER" id="PTHR14187:SF5">
    <property type="entry name" value="HEAT SHOCK 70 KDA PROTEIN 12A"/>
    <property type="match status" value="1"/>
</dbReference>
<accession>A0A6J8D7E3</accession>
<dbReference type="PANTHER" id="PTHR14187">
    <property type="entry name" value="ALPHA KINASE/ELONGATION FACTOR 2 KINASE"/>
    <property type="match status" value="1"/>
</dbReference>
<name>A0A6J8D7E3_MYTCO</name>
<dbReference type="Gene3D" id="3.90.640.10">
    <property type="entry name" value="Actin, Chain A, domain 4"/>
    <property type="match status" value="1"/>
</dbReference>
<proteinExistence type="predicted"/>
<evidence type="ECO:0000313" key="2">
    <source>
        <dbReference type="Proteomes" id="UP000507470"/>
    </source>
</evidence>
<sequence>MIKDDNGKEMPALEILSLVIKNLKGNFFECLQSQKGGVTNDDIQWVLTVPAIWTEYGKQFMREAAKKAGISIEHLSICLKPEAASLLCEHLLSDELKDEDVIFNACKSSEKGAKFMVLELGDETAEITCLQKDADGSLLQLQTLSCGPSVGSIVNEAFNQFLIKIVGGPVFRKFQKEHKFEAADLLIDFKVKTMIITKESVGRIKIRLPIPLLESFEKDTEEKIRDVLKQMAYEGKVTWVADKLGMDANLVRALFNEAKTHLIELVESLLTKSHLKDVSTILMVGSFSGSPIMQSAVKDAFPGMTVFAPPDPVSAVLKGAIIYGHRIIA</sequence>
<reference evidence="1 2" key="1">
    <citation type="submission" date="2020-06" db="EMBL/GenBank/DDBJ databases">
        <authorList>
            <person name="Li R."/>
            <person name="Bekaert M."/>
        </authorList>
    </citation>
    <scope>NUCLEOTIDE SEQUENCE [LARGE SCALE GENOMIC DNA]</scope>
    <source>
        <strain evidence="2">wild</strain>
    </source>
</reference>
<protein>
    <submittedName>
        <fullName evidence="1">Uncharacterized protein</fullName>
    </submittedName>
</protein>
<dbReference type="SUPFAM" id="SSF53067">
    <property type="entry name" value="Actin-like ATPase domain"/>
    <property type="match status" value="2"/>
</dbReference>
<dbReference type="Proteomes" id="UP000507470">
    <property type="component" value="Unassembled WGS sequence"/>
</dbReference>
<gene>
    <name evidence="1" type="ORF">MCOR_38390</name>
</gene>
<dbReference type="EMBL" id="CACVKT020006994">
    <property type="protein sequence ID" value="CAC5404628.1"/>
    <property type="molecule type" value="Genomic_DNA"/>
</dbReference>
<dbReference type="OrthoDB" id="6127299at2759"/>
<evidence type="ECO:0000313" key="1">
    <source>
        <dbReference type="EMBL" id="CAC5404628.1"/>
    </source>
</evidence>
<dbReference type="InterPro" id="IPR043129">
    <property type="entry name" value="ATPase_NBD"/>
</dbReference>
<organism evidence="1 2">
    <name type="scientific">Mytilus coruscus</name>
    <name type="common">Sea mussel</name>
    <dbReference type="NCBI Taxonomy" id="42192"/>
    <lineage>
        <taxon>Eukaryota</taxon>
        <taxon>Metazoa</taxon>
        <taxon>Spiralia</taxon>
        <taxon>Lophotrochozoa</taxon>
        <taxon>Mollusca</taxon>
        <taxon>Bivalvia</taxon>
        <taxon>Autobranchia</taxon>
        <taxon>Pteriomorphia</taxon>
        <taxon>Mytilida</taxon>
        <taxon>Mytiloidea</taxon>
        <taxon>Mytilidae</taxon>
        <taxon>Mytilinae</taxon>
        <taxon>Mytilus</taxon>
    </lineage>
</organism>
<dbReference type="AlphaFoldDB" id="A0A6J8D7E3"/>